<dbReference type="InterPro" id="IPR036962">
    <property type="entry name" value="Glyco_hydro_3_N_sf"/>
</dbReference>
<dbReference type="Pfam" id="PF01915">
    <property type="entry name" value="Glyco_hydro_3_C"/>
    <property type="match status" value="1"/>
</dbReference>
<reference evidence="12 13" key="1">
    <citation type="journal article" date="2025" name="Microbiol. Resour. Announc.">
        <title>Draft genome sequences for Neonectria magnoliae and Neonectria punicea, canker pathogens of Liriodendron tulipifera and Acer saccharum in West Virginia.</title>
        <authorList>
            <person name="Petronek H.M."/>
            <person name="Kasson M.T."/>
            <person name="Metheny A.M."/>
            <person name="Stauder C.M."/>
            <person name="Lovett B."/>
            <person name="Lynch S.C."/>
            <person name="Garnas J.R."/>
            <person name="Kasson L.R."/>
            <person name="Stajich J.E."/>
        </authorList>
    </citation>
    <scope>NUCLEOTIDE SEQUENCE [LARGE SCALE GENOMIC DNA]</scope>
    <source>
        <strain evidence="12 13">NRRL 64653</strain>
    </source>
</reference>
<evidence type="ECO:0000256" key="8">
    <source>
        <dbReference type="ARBA" id="ARBA00023295"/>
    </source>
</evidence>
<dbReference type="SUPFAM" id="SSF51445">
    <property type="entry name" value="(Trans)glycosidases"/>
    <property type="match status" value="1"/>
</dbReference>
<feature type="region of interest" description="Disordered" evidence="10">
    <location>
        <begin position="178"/>
        <end position="198"/>
    </location>
</feature>
<dbReference type="InterPro" id="IPR050288">
    <property type="entry name" value="Cellulose_deg_GH3"/>
</dbReference>
<dbReference type="InterPro" id="IPR001764">
    <property type="entry name" value="Glyco_hydro_3_N"/>
</dbReference>
<accession>A0ABR1GGU3</accession>
<comment type="catalytic activity">
    <reaction evidence="1">
        <text>Hydrolysis of terminal, non-reducing beta-D-glucosyl residues with release of beta-D-glucose.</text>
        <dbReference type="EC" id="3.2.1.21"/>
    </reaction>
</comment>
<comment type="similarity">
    <text evidence="3">Belongs to the glycosyl hydrolase 3 family.</text>
</comment>
<proteinExistence type="inferred from homology"/>
<name>A0ABR1GGU3_9HYPO</name>
<dbReference type="Pfam" id="PF14310">
    <property type="entry name" value="Fn3-like"/>
    <property type="match status" value="1"/>
</dbReference>
<organism evidence="12 13">
    <name type="scientific">Neonectria punicea</name>
    <dbReference type="NCBI Taxonomy" id="979145"/>
    <lineage>
        <taxon>Eukaryota</taxon>
        <taxon>Fungi</taxon>
        <taxon>Dikarya</taxon>
        <taxon>Ascomycota</taxon>
        <taxon>Pezizomycotina</taxon>
        <taxon>Sordariomycetes</taxon>
        <taxon>Hypocreomycetidae</taxon>
        <taxon>Hypocreales</taxon>
        <taxon>Nectriaceae</taxon>
        <taxon>Neonectria</taxon>
    </lineage>
</organism>
<evidence type="ECO:0000256" key="4">
    <source>
        <dbReference type="ARBA" id="ARBA00012744"/>
    </source>
</evidence>
<dbReference type="PANTHER" id="PTHR42715:SF10">
    <property type="entry name" value="BETA-GLUCOSIDASE"/>
    <property type="match status" value="1"/>
</dbReference>
<comment type="caution">
    <text evidence="12">The sequence shown here is derived from an EMBL/GenBank/DDBJ whole genome shotgun (WGS) entry which is preliminary data.</text>
</comment>
<dbReference type="EC" id="3.2.1.21" evidence="4"/>
<evidence type="ECO:0000256" key="3">
    <source>
        <dbReference type="ARBA" id="ARBA00005336"/>
    </source>
</evidence>
<evidence type="ECO:0000259" key="11">
    <source>
        <dbReference type="SMART" id="SM01217"/>
    </source>
</evidence>
<gene>
    <name evidence="12" type="ORF">QQX98_013230</name>
</gene>
<dbReference type="Pfam" id="PF00933">
    <property type="entry name" value="Glyco_hydro_3"/>
    <property type="match status" value="1"/>
</dbReference>
<feature type="domain" description="Fibronectin type III-like" evidence="11">
    <location>
        <begin position="534"/>
        <end position="606"/>
    </location>
</feature>
<dbReference type="Proteomes" id="UP001498476">
    <property type="component" value="Unassembled WGS sequence"/>
</dbReference>
<evidence type="ECO:0000256" key="5">
    <source>
        <dbReference type="ARBA" id="ARBA00022801"/>
    </source>
</evidence>
<comment type="pathway">
    <text evidence="2">Glycan metabolism; cellulose degradation.</text>
</comment>
<dbReference type="EMBL" id="JAZAVJ010000549">
    <property type="protein sequence ID" value="KAK7393987.1"/>
    <property type="molecule type" value="Genomic_DNA"/>
</dbReference>
<evidence type="ECO:0000256" key="10">
    <source>
        <dbReference type="SAM" id="MobiDB-lite"/>
    </source>
</evidence>
<evidence type="ECO:0000256" key="2">
    <source>
        <dbReference type="ARBA" id="ARBA00004987"/>
    </source>
</evidence>
<evidence type="ECO:0000313" key="13">
    <source>
        <dbReference type="Proteomes" id="UP001498476"/>
    </source>
</evidence>
<dbReference type="Gene3D" id="3.20.20.300">
    <property type="entry name" value="Glycoside hydrolase, family 3, N-terminal domain"/>
    <property type="match status" value="1"/>
</dbReference>
<keyword evidence="5" id="KW-0378">Hydrolase</keyword>
<evidence type="ECO:0000256" key="6">
    <source>
        <dbReference type="ARBA" id="ARBA00023180"/>
    </source>
</evidence>
<keyword evidence="7" id="KW-0119">Carbohydrate metabolism</keyword>
<sequence length="611" mass="67914">MLRLDPRAGRNFGCFSEDPLLSGHLGAAIVKGIQSRGVGACPKHFACNDSETLRHYYNVNESPDGRPLREIYLAAWQQLLQKAEPVAVMTAYNKVNGTYCCENGDLIQKILRKEWGFDGAIMSDWFGTRSTVPAIEAGLDLEMPFPIFRGKKLLKAVETGEISKQRIDSRVAKVLQLRNKTRPSHGEGPETSEMTDESNAIAREAASEGVILLKNLNNALPLDMSASLKIAVIGEYEVLDVARVFMLGDYKPGLKMPESRLEMSTTLVPKSTGTHLLAVRYSGAFSLRIDGDEVLSGPTPDITTEEFLFRLLKYESWVEIPMNAEQAYEVHLTMHSREPMVGEPTPYSATLCFEEEYSEKDAIAEAVAMAAKADVSLFYAGRNEQHESEGFDMDQITLPDNQVALLKAVAAASKKTVVLLHCGNPIDVGSFEGEVDAIVNMHFPGQEGPRAVVDTLTGRKTEKGGFEIRYEEGLEVGYRASNLDTRIRWPFGHGLSYTSFAYDDLQIKVHKGSSPWTLNASVHVTNTGSRSGKEVVQVYVLPPTDISVWRPRRELKGFAKVSLEPEESIVVEIVMDLATACSYWDEVRKEWKLEEGEYRAEVADRRRGFSV</sequence>
<evidence type="ECO:0000313" key="12">
    <source>
        <dbReference type="EMBL" id="KAK7393987.1"/>
    </source>
</evidence>
<keyword evidence="8" id="KW-0326">Glycosidase</keyword>
<keyword evidence="6" id="KW-0325">Glycoprotein</keyword>
<dbReference type="InterPro" id="IPR017853">
    <property type="entry name" value="GH"/>
</dbReference>
<dbReference type="Gene3D" id="2.60.40.10">
    <property type="entry name" value="Immunoglobulins"/>
    <property type="match status" value="1"/>
</dbReference>
<dbReference type="InterPro" id="IPR013783">
    <property type="entry name" value="Ig-like_fold"/>
</dbReference>
<evidence type="ECO:0000256" key="1">
    <source>
        <dbReference type="ARBA" id="ARBA00000448"/>
    </source>
</evidence>
<evidence type="ECO:0000256" key="7">
    <source>
        <dbReference type="ARBA" id="ARBA00023277"/>
    </source>
</evidence>
<protein>
    <recommendedName>
        <fullName evidence="4">beta-glucosidase</fullName>
        <ecNumber evidence="4">3.2.1.21</ecNumber>
    </recommendedName>
</protein>
<dbReference type="SUPFAM" id="SSF52279">
    <property type="entry name" value="Beta-D-glucan exohydrolase, C-terminal domain"/>
    <property type="match status" value="1"/>
</dbReference>
<dbReference type="InterPro" id="IPR026891">
    <property type="entry name" value="Fn3-like"/>
</dbReference>
<keyword evidence="9" id="KW-0624">Polysaccharide degradation</keyword>
<dbReference type="InterPro" id="IPR002772">
    <property type="entry name" value="Glyco_hydro_3_C"/>
</dbReference>
<keyword evidence="13" id="KW-1185">Reference proteome</keyword>
<dbReference type="Gene3D" id="3.40.50.1700">
    <property type="entry name" value="Glycoside hydrolase family 3 C-terminal domain"/>
    <property type="match status" value="3"/>
</dbReference>
<evidence type="ECO:0000256" key="9">
    <source>
        <dbReference type="ARBA" id="ARBA00023326"/>
    </source>
</evidence>
<dbReference type="PRINTS" id="PR00133">
    <property type="entry name" value="GLHYDRLASE3"/>
</dbReference>
<dbReference type="SMART" id="SM01217">
    <property type="entry name" value="Fn3_like"/>
    <property type="match status" value="1"/>
</dbReference>
<dbReference type="PANTHER" id="PTHR42715">
    <property type="entry name" value="BETA-GLUCOSIDASE"/>
    <property type="match status" value="1"/>
</dbReference>
<dbReference type="InterPro" id="IPR036881">
    <property type="entry name" value="Glyco_hydro_3_C_sf"/>
</dbReference>